<dbReference type="GO" id="GO:0000156">
    <property type="term" value="F:phosphorelay response regulator activity"/>
    <property type="evidence" value="ECO:0007669"/>
    <property type="project" value="TreeGrafter"/>
</dbReference>
<dbReference type="FunFam" id="1.10.10.10:FF:000018">
    <property type="entry name" value="DNA-binding response regulator ResD"/>
    <property type="match status" value="1"/>
</dbReference>
<keyword evidence="5" id="KW-0804">Transcription</keyword>
<organism evidence="7">
    <name type="scientific">bioreactor metagenome</name>
    <dbReference type="NCBI Taxonomy" id="1076179"/>
    <lineage>
        <taxon>unclassified sequences</taxon>
        <taxon>metagenomes</taxon>
        <taxon>ecological metagenomes</taxon>
    </lineage>
</organism>
<dbReference type="AlphaFoldDB" id="A0A645HGK9"/>
<reference evidence="7" key="1">
    <citation type="submission" date="2019-08" db="EMBL/GenBank/DDBJ databases">
        <authorList>
            <person name="Kucharzyk K."/>
            <person name="Murdoch R.W."/>
            <person name="Higgins S."/>
            <person name="Loffler F."/>
        </authorList>
    </citation>
    <scope>NUCLEOTIDE SEQUENCE</scope>
</reference>
<evidence type="ECO:0000313" key="7">
    <source>
        <dbReference type="EMBL" id="MPN37870.1"/>
    </source>
</evidence>
<dbReference type="PROSITE" id="PS51755">
    <property type="entry name" value="OMPR_PHOB"/>
    <property type="match status" value="1"/>
</dbReference>
<name>A0A645HGK9_9ZZZZ</name>
<dbReference type="Gene3D" id="1.10.10.10">
    <property type="entry name" value="Winged helix-like DNA-binding domain superfamily/Winged helix DNA-binding domain"/>
    <property type="match status" value="1"/>
</dbReference>
<dbReference type="InterPro" id="IPR016032">
    <property type="entry name" value="Sig_transdc_resp-reg_C-effctor"/>
</dbReference>
<dbReference type="SMART" id="SM00862">
    <property type="entry name" value="Trans_reg_C"/>
    <property type="match status" value="1"/>
</dbReference>
<keyword evidence="4" id="KW-0238">DNA-binding</keyword>
<gene>
    <name evidence="7" type="primary">sphR_14</name>
    <name evidence="7" type="ORF">SDC9_185391</name>
</gene>
<dbReference type="GO" id="GO:0006355">
    <property type="term" value="P:regulation of DNA-templated transcription"/>
    <property type="evidence" value="ECO:0007669"/>
    <property type="project" value="InterPro"/>
</dbReference>
<evidence type="ECO:0000259" key="6">
    <source>
        <dbReference type="PROSITE" id="PS51755"/>
    </source>
</evidence>
<evidence type="ECO:0000256" key="3">
    <source>
        <dbReference type="ARBA" id="ARBA00023015"/>
    </source>
</evidence>
<dbReference type="GO" id="GO:0000976">
    <property type="term" value="F:transcription cis-regulatory region binding"/>
    <property type="evidence" value="ECO:0007669"/>
    <property type="project" value="TreeGrafter"/>
</dbReference>
<comment type="caution">
    <text evidence="7">The sequence shown here is derived from an EMBL/GenBank/DDBJ whole genome shotgun (WGS) entry which is preliminary data.</text>
</comment>
<dbReference type="SUPFAM" id="SSF46894">
    <property type="entry name" value="C-terminal effector domain of the bipartite response regulators"/>
    <property type="match status" value="1"/>
</dbReference>
<keyword evidence="1" id="KW-0597">Phosphoprotein</keyword>
<keyword evidence="2" id="KW-0902">Two-component regulatory system</keyword>
<evidence type="ECO:0000256" key="4">
    <source>
        <dbReference type="ARBA" id="ARBA00023125"/>
    </source>
</evidence>
<feature type="domain" description="OmpR/PhoB-type" evidence="6">
    <location>
        <begin position="63"/>
        <end position="162"/>
    </location>
</feature>
<dbReference type="PANTHER" id="PTHR48111:SF1">
    <property type="entry name" value="TWO-COMPONENT RESPONSE REGULATOR ORR33"/>
    <property type="match status" value="1"/>
</dbReference>
<evidence type="ECO:0000256" key="5">
    <source>
        <dbReference type="ARBA" id="ARBA00023163"/>
    </source>
</evidence>
<dbReference type="Pfam" id="PF00486">
    <property type="entry name" value="Trans_reg_C"/>
    <property type="match status" value="1"/>
</dbReference>
<accession>A0A645HGK9</accession>
<dbReference type="GO" id="GO:0032993">
    <property type="term" value="C:protein-DNA complex"/>
    <property type="evidence" value="ECO:0007669"/>
    <property type="project" value="TreeGrafter"/>
</dbReference>
<dbReference type="PANTHER" id="PTHR48111">
    <property type="entry name" value="REGULATOR OF RPOS"/>
    <property type="match status" value="1"/>
</dbReference>
<sequence length="174" mass="20111">MRTTGKRICQSLQTIREDLPIILIINKDGDINDKAGANVVLALPFTMQKLVNRVKHLLPVENSTAQAVGPFQLDIEQKRVIFDDRQVQLTPRLVTLFRILMEHPGEVVDREKLFCEAWETNYTGDTRSLDVHMSWLRQAIEDNPRHPKYIKTIRGVGYRLDIDSSNTRPVNRHK</sequence>
<protein>
    <submittedName>
        <fullName evidence="7">Alkaline phosphatase synthesis transcriptional regulatory protein SphR</fullName>
    </submittedName>
</protein>
<dbReference type="CDD" id="cd00383">
    <property type="entry name" value="trans_reg_C"/>
    <property type="match status" value="1"/>
</dbReference>
<evidence type="ECO:0000256" key="2">
    <source>
        <dbReference type="ARBA" id="ARBA00023012"/>
    </source>
</evidence>
<dbReference type="InterPro" id="IPR036388">
    <property type="entry name" value="WH-like_DNA-bd_sf"/>
</dbReference>
<keyword evidence="3" id="KW-0805">Transcription regulation</keyword>
<dbReference type="InterPro" id="IPR001867">
    <property type="entry name" value="OmpR/PhoB-type_DNA-bd"/>
</dbReference>
<dbReference type="InterPro" id="IPR039420">
    <property type="entry name" value="WalR-like"/>
</dbReference>
<dbReference type="GO" id="GO:0005829">
    <property type="term" value="C:cytosol"/>
    <property type="evidence" value="ECO:0007669"/>
    <property type="project" value="TreeGrafter"/>
</dbReference>
<evidence type="ECO:0000256" key="1">
    <source>
        <dbReference type="ARBA" id="ARBA00022553"/>
    </source>
</evidence>
<proteinExistence type="predicted"/>
<dbReference type="EMBL" id="VSSQ01092761">
    <property type="protein sequence ID" value="MPN37870.1"/>
    <property type="molecule type" value="Genomic_DNA"/>
</dbReference>